<comment type="pathway">
    <text evidence="7">Cell wall biogenesis; peptidoglycan biosynthesis.</text>
</comment>
<dbReference type="InterPro" id="IPR033134">
    <property type="entry name" value="Asp/Glu_racemase_AS_2"/>
</dbReference>
<dbReference type="InterPro" id="IPR004391">
    <property type="entry name" value="Glu_race"/>
</dbReference>
<dbReference type="Gene3D" id="3.40.50.1860">
    <property type="match status" value="2"/>
</dbReference>
<protein>
    <recommendedName>
        <fullName evidence="2 7">Glutamate racemase</fullName>
        <ecNumber evidence="2 7">5.1.1.3</ecNumber>
    </recommendedName>
</protein>
<dbReference type="GO" id="GO:0071555">
    <property type="term" value="P:cell wall organization"/>
    <property type="evidence" value="ECO:0007669"/>
    <property type="project" value="UniProtKB-KW"/>
</dbReference>
<evidence type="ECO:0000256" key="6">
    <source>
        <dbReference type="ARBA" id="ARBA00023316"/>
    </source>
</evidence>
<dbReference type="OrthoDB" id="9801055at2"/>
<comment type="catalytic activity">
    <reaction evidence="1 7">
        <text>L-glutamate = D-glutamate</text>
        <dbReference type="Rhea" id="RHEA:12813"/>
        <dbReference type="ChEBI" id="CHEBI:29985"/>
        <dbReference type="ChEBI" id="CHEBI:29986"/>
        <dbReference type="EC" id="5.1.1.3"/>
    </reaction>
</comment>
<gene>
    <name evidence="7" type="primary">murI</name>
    <name evidence="8" type="ORF">CHH28_12145</name>
</gene>
<comment type="similarity">
    <text evidence="7">Belongs to the aspartate/glutamate racemases family.</text>
</comment>
<dbReference type="PANTHER" id="PTHR21198">
    <property type="entry name" value="GLUTAMATE RACEMASE"/>
    <property type="match status" value="1"/>
</dbReference>
<sequence length="266" mass="29200">MANILVFDSGVGGLSVAQHIAAQHRHASIIYLMDRQYFPYGQLDDQRLCSRVLQLCQAALANWPIDLIVIACNTASTLALPTLRAQLPVPIVGVVPAIKVAAERAGSSPIGLLATQATVQRDYLSDLIATHAPNHSVHRLGSAELVQWSEQWVYQQHYASGIHELLSPWINEHGLRHVVLGCTHFPLLTPQLQRDFPGVDWIDSGEAIARRVGDVLANQVTSIAKSDTTEVGSLCLSWAGEAPDHEALRRFLVPWERAVHCQPLQT</sequence>
<name>A0A222FK00_9GAMM</name>
<feature type="binding site" evidence="7">
    <location>
        <begin position="73"/>
        <end position="74"/>
    </location>
    <ligand>
        <name>substrate</name>
    </ligand>
</feature>
<dbReference type="RefSeq" id="WP_094060555.1">
    <property type="nucleotide sequence ID" value="NZ_CP022530.1"/>
</dbReference>
<dbReference type="UniPathway" id="UPA00219"/>
<dbReference type="Proteomes" id="UP000202440">
    <property type="component" value="Chromosome"/>
</dbReference>
<keyword evidence="9" id="KW-1185">Reference proteome</keyword>
<dbReference type="PANTHER" id="PTHR21198:SF2">
    <property type="entry name" value="GLUTAMATE RACEMASE"/>
    <property type="match status" value="1"/>
</dbReference>
<dbReference type="InterPro" id="IPR018187">
    <property type="entry name" value="Asp/Glu_racemase_AS_1"/>
</dbReference>
<proteinExistence type="inferred from homology"/>
<feature type="binding site" evidence="7">
    <location>
        <begin position="183"/>
        <end position="184"/>
    </location>
    <ligand>
        <name>substrate</name>
    </ligand>
</feature>
<keyword evidence="6 7" id="KW-0961">Cell wall biogenesis/degradation</keyword>
<dbReference type="GO" id="GO:0008881">
    <property type="term" value="F:glutamate racemase activity"/>
    <property type="evidence" value="ECO:0007669"/>
    <property type="project" value="UniProtKB-UniRule"/>
</dbReference>
<keyword evidence="4 7" id="KW-0573">Peptidoglycan synthesis</keyword>
<dbReference type="SUPFAM" id="SSF53681">
    <property type="entry name" value="Aspartate/glutamate racemase"/>
    <property type="match status" value="2"/>
</dbReference>
<accession>A0A222FK00</accession>
<dbReference type="HAMAP" id="MF_00258">
    <property type="entry name" value="Glu_racemase"/>
    <property type="match status" value="1"/>
</dbReference>
<dbReference type="GO" id="GO:0008360">
    <property type="term" value="P:regulation of cell shape"/>
    <property type="evidence" value="ECO:0007669"/>
    <property type="project" value="UniProtKB-KW"/>
</dbReference>
<feature type="active site" description="Proton donor/acceptor" evidence="7">
    <location>
        <position position="72"/>
    </location>
</feature>
<dbReference type="KEGG" id="bsan:CHH28_12145"/>
<evidence type="ECO:0000256" key="4">
    <source>
        <dbReference type="ARBA" id="ARBA00022984"/>
    </source>
</evidence>
<dbReference type="InterPro" id="IPR001920">
    <property type="entry name" value="Asp/Glu_race"/>
</dbReference>
<dbReference type="PROSITE" id="PS00923">
    <property type="entry name" value="ASP_GLU_RACEMASE_1"/>
    <property type="match status" value="1"/>
</dbReference>
<dbReference type="EMBL" id="CP022530">
    <property type="protein sequence ID" value="ASP39375.1"/>
    <property type="molecule type" value="Genomic_DNA"/>
</dbReference>
<dbReference type="InterPro" id="IPR015942">
    <property type="entry name" value="Asp/Glu/hydantoin_racemase"/>
</dbReference>
<evidence type="ECO:0000256" key="2">
    <source>
        <dbReference type="ARBA" id="ARBA00013090"/>
    </source>
</evidence>
<feature type="binding site" evidence="7">
    <location>
        <begin position="40"/>
        <end position="41"/>
    </location>
    <ligand>
        <name>substrate</name>
    </ligand>
</feature>
<feature type="binding site" evidence="7">
    <location>
        <begin position="8"/>
        <end position="9"/>
    </location>
    <ligand>
        <name>substrate</name>
    </ligand>
</feature>
<evidence type="ECO:0000256" key="1">
    <source>
        <dbReference type="ARBA" id="ARBA00001602"/>
    </source>
</evidence>
<dbReference type="GO" id="GO:0009252">
    <property type="term" value="P:peptidoglycan biosynthetic process"/>
    <property type="evidence" value="ECO:0007669"/>
    <property type="project" value="UniProtKB-UniRule"/>
</dbReference>
<evidence type="ECO:0000256" key="3">
    <source>
        <dbReference type="ARBA" id="ARBA00022960"/>
    </source>
</evidence>
<organism evidence="8 9">
    <name type="scientific">Bacterioplanes sanyensis</name>
    <dbReference type="NCBI Taxonomy" id="1249553"/>
    <lineage>
        <taxon>Bacteria</taxon>
        <taxon>Pseudomonadati</taxon>
        <taxon>Pseudomonadota</taxon>
        <taxon>Gammaproteobacteria</taxon>
        <taxon>Oceanospirillales</taxon>
        <taxon>Oceanospirillaceae</taxon>
        <taxon>Bacterioplanes</taxon>
    </lineage>
</organism>
<dbReference type="PROSITE" id="PS00924">
    <property type="entry name" value="ASP_GLU_RACEMASE_2"/>
    <property type="match status" value="1"/>
</dbReference>
<evidence type="ECO:0000256" key="7">
    <source>
        <dbReference type="HAMAP-Rule" id="MF_00258"/>
    </source>
</evidence>
<evidence type="ECO:0000256" key="5">
    <source>
        <dbReference type="ARBA" id="ARBA00023235"/>
    </source>
</evidence>
<feature type="active site" description="Proton donor/acceptor" evidence="7">
    <location>
        <position position="182"/>
    </location>
</feature>
<evidence type="ECO:0000313" key="8">
    <source>
        <dbReference type="EMBL" id="ASP39375.1"/>
    </source>
</evidence>
<dbReference type="Pfam" id="PF01177">
    <property type="entry name" value="Asp_Glu_race"/>
    <property type="match status" value="1"/>
</dbReference>
<dbReference type="NCBIfam" id="TIGR00067">
    <property type="entry name" value="glut_race"/>
    <property type="match status" value="1"/>
</dbReference>
<dbReference type="EC" id="5.1.1.3" evidence="2 7"/>
<dbReference type="AlphaFoldDB" id="A0A222FK00"/>
<keyword evidence="5 7" id="KW-0413">Isomerase</keyword>
<evidence type="ECO:0000313" key="9">
    <source>
        <dbReference type="Proteomes" id="UP000202440"/>
    </source>
</evidence>
<reference evidence="8 9" key="1">
    <citation type="submission" date="2017-07" db="EMBL/GenBank/DDBJ databases">
        <title>Annotated genome sequence of Bacterioplanes sanyensis isolated from Red Sea.</title>
        <authorList>
            <person name="Rehman Z.U."/>
        </authorList>
    </citation>
    <scope>NUCLEOTIDE SEQUENCE [LARGE SCALE GENOMIC DNA]</scope>
    <source>
        <strain evidence="8 9">NV9</strain>
    </source>
</reference>
<keyword evidence="3 7" id="KW-0133">Cell shape</keyword>
<comment type="function">
    <text evidence="7">Provides the (R)-glutamate required for cell wall biosynthesis.</text>
</comment>